<evidence type="ECO:0000256" key="1">
    <source>
        <dbReference type="ARBA" id="ARBA00010197"/>
    </source>
</evidence>
<dbReference type="Proteomes" id="UP000075243">
    <property type="component" value="Unassembled WGS sequence"/>
</dbReference>
<name>A0A151RVV2_CAJCA</name>
<organism evidence="4 5">
    <name type="scientific">Cajanus cajan</name>
    <name type="common">Pigeon pea</name>
    <name type="synonym">Cajanus indicus</name>
    <dbReference type="NCBI Taxonomy" id="3821"/>
    <lineage>
        <taxon>Eukaryota</taxon>
        <taxon>Viridiplantae</taxon>
        <taxon>Streptophyta</taxon>
        <taxon>Embryophyta</taxon>
        <taxon>Tracheophyta</taxon>
        <taxon>Spermatophyta</taxon>
        <taxon>Magnoliopsida</taxon>
        <taxon>eudicotyledons</taxon>
        <taxon>Gunneridae</taxon>
        <taxon>Pentapetalae</taxon>
        <taxon>rosids</taxon>
        <taxon>fabids</taxon>
        <taxon>Fabales</taxon>
        <taxon>Fabaceae</taxon>
        <taxon>Papilionoideae</taxon>
        <taxon>50 kb inversion clade</taxon>
        <taxon>NPAAA clade</taxon>
        <taxon>indigoferoid/millettioid clade</taxon>
        <taxon>Phaseoleae</taxon>
        <taxon>Cajanus</taxon>
    </lineage>
</organism>
<dbReference type="GO" id="GO:0005681">
    <property type="term" value="C:spliceosomal complex"/>
    <property type="evidence" value="ECO:0007669"/>
    <property type="project" value="InterPro"/>
</dbReference>
<sequence>NSCAKERVIRMVEMPVDPLEPPKFKHKRVPKASGSPPVPVMHSPARPVTVKDQQDWKIPPCISNWKNPKVAMRSKVQKEMMLKEKERKEQELRALAQKAWSERIGGERIGVSVAAAALRRVAALIYYILRGRGVCGEGKGVRGTENGVRKWSVNLKISFF</sequence>
<dbReference type="STRING" id="3821.A0A151RVV2"/>
<keyword evidence="5" id="KW-1185">Reference proteome</keyword>
<reference evidence="4" key="1">
    <citation type="journal article" date="2012" name="Nat. Biotechnol.">
        <title>Draft genome sequence of pigeonpea (Cajanus cajan), an orphan legume crop of resource-poor farmers.</title>
        <authorList>
            <person name="Varshney R.K."/>
            <person name="Chen W."/>
            <person name="Li Y."/>
            <person name="Bharti A.K."/>
            <person name="Saxena R.K."/>
            <person name="Schlueter J.A."/>
            <person name="Donoghue M.T."/>
            <person name="Azam S."/>
            <person name="Fan G."/>
            <person name="Whaley A.M."/>
            <person name="Farmer A.D."/>
            <person name="Sheridan J."/>
            <person name="Iwata A."/>
            <person name="Tuteja R."/>
            <person name="Penmetsa R.V."/>
            <person name="Wu W."/>
            <person name="Upadhyaya H.D."/>
            <person name="Yang S.P."/>
            <person name="Shah T."/>
            <person name="Saxena K.B."/>
            <person name="Michael T."/>
            <person name="McCombie W.R."/>
            <person name="Yang B."/>
            <person name="Zhang G."/>
            <person name="Yang H."/>
            <person name="Wang J."/>
            <person name="Spillane C."/>
            <person name="Cook D.R."/>
            <person name="May G.D."/>
            <person name="Xu X."/>
            <person name="Jackson S.A."/>
        </authorList>
    </citation>
    <scope>NUCLEOTIDE SEQUENCE [LARGE SCALE GENOMIC DNA]</scope>
</reference>
<evidence type="ECO:0000259" key="3">
    <source>
        <dbReference type="Pfam" id="PF02731"/>
    </source>
</evidence>
<feature type="region of interest" description="Disordered" evidence="2">
    <location>
        <begin position="19"/>
        <end position="53"/>
    </location>
</feature>
<comment type="similarity">
    <text evidence="1">Belongs to the SNW family.</text>
</comment>
<dbReference type="InterPro" id="IPR017862">
    <property type="entry name" value="SKI-int_prot_SKIP"/>
</dbReference>
<evidence type="ECO:0000313" key="4">
    <source>
        <dbReference type="EMBL" id="KYP46664.1"/>
    </source>
</evidence>
<gene>
    <name evidence="4" type="ORF">KK1_031763</name>
</gene>
<dbReference type="GO" id="GO:0000398">
    <property type="term" value="P:mRNA splicing, via spliceosome"/>
    <property type="evidence" value="ECO:0007669"/>
    <property type="project" value="InterPro"/>
</dbReference>
<feature type="domain" description="SKI-interacting protein SKIP SNW" evidence="3">
    <location>
        <begin position="3"/>
        <end position="69"/>
    </location>
</feature>
<dbReference type="Gramene" id="C.cajan_31287.t">
    <property type="protein sequence ID" value="C.cajan_31287.t"/>
    <property type="gene ID" value="C.cajan_31287"/>
</dbReference>
<accession>A0A151RVV2</accession>
<dbReference type="EMBL" id="KQ483551">
    <property type="protein sequence ID" value="KYP46664.1"/>
    <property type="molecule type" value="Genomic_DNA"/>
</dbReference>
<proteinExistence type="inferred from homology"/>
<evidence type="ECO:0000313" key="5">
    <source>
        <dbReference type="Proteomes" id="UP000075243"/>
    </source>
</evidence>
<dbReference type="PANTHER" id="PTHR12096">
    <property type="entry name" value="NUCLEAR PROTEIN SKIP-RELATED"/>
    <property type="match status" value="1"/>
</dbReference>
<feature type="non-terminal residue" evidence="4">
    <location>
        <position position="1"/>
    </location>
</feature>
<dbReference type="AlphaFoldDB" id="A0A151RVV2"/>
<dbReference type="Pfam" id="PF02731">
    <property type="entry name" value="SKIP_SNW"/>
    <property type="match status" value="1"/>
</dbReference>
<evidence type="ECO:0000256" key="2">
    <source>
        <dbReference type="SAM" id="MobiDB-lite"/>
    </source>
</evidence>
<protein>
    <submittedName>
        <fullName evidence="4">Puff-specific protein Bx42</fullName>
    </submittedName>
</protein>
<dbReference type="InterPro" id="IPR004015">
    <property type="entry name" value="SKI-int_prot_SKIP_SNW-dom"/>
</dbReference>